<dbReference type="Proteomes" id="UP000324065">
    <property type="component" value="Unassembled WGS sequence"/>
</dbReference>
<dbReference type="EMBL" id="VWPJ01000031">
    <property type="protein sequence ID" value="KAA5603788.1"/>
    <property type="molecule type" value="Genomic_DNA"/>
</dbReference>
<evidence type="ECO:0000313" key="1">
    <source>
        <dbReference type="EMBL" id="KAA5603788.1"/>
    </source>
</evidence>
<gene>
    <name evidence="1" type="ORF">F1188_19215</name>
</gene>
<dbReference type="AlphaFoldDB" id="A0A5M6I7Q6"/>
<organism evidence="1 2">
    <name type="scientific">Roseospira marina</name>
    <dbReference type="NCBI Taxonomy" id="140057"/>
    <lineage>
        <taxon>Bacteria</taxon>
        <taxon>Pseudomonadati</taxon>
        <taxon>Pseudomonadota</taxon>
        <taxon>Alphaproteobacteria</taxon>
        <taxon>Rhodospirillales</taxon>
        <taxon>Rhodospirillaceae</taxon>
        <taxon>Roseospira</taxon>
    </lineage>
</organism>
<protein>
    <recommendedName>
        <fullName evidence="3">DNA adenine methylase</fullName>
    </recommendedName>
</protein>
<reference evidence="1 2" key="1">
    <citation type="submission" date="2019-09" db="EMBL/GenBank/DDBJ databases">
        <title>Genome sequence of Roseospira marina, one of the more divergent members of the non-sulfur purple photosynthetic bacterial family, the Rhodospirillaceae.</title>
        <authorList>
            <person name="Meyer T."/>
            <person name="Kyndt J."/>
        </authorList>
    </citation>
    <scope>NUCLEOTIDE SEQUENCE [LARGE SCALE GENOMIC DNA]</scope>
    <source>
        <strain evidence="1 2">DSM 15113</strain>
    </source>
</reference>
<dbReference type="SUPFAM" id="SSF53335">
    <property type="entry name" value="S-adenosyl-L-methionine-dependent methyltransferases"/>
    <property type="match status" value="1"/>
</dbReference>
<accession>A0A5M6I7Q6</accession>
<name>A0A5M6I7Q6_9PROT</name>
<dbReference type="InterPro" id="IPR029063">
    <property type="entry name" value="SAM-dependent_MTases_sf"/>
</dbReference>
<sequence>MNTARLLDTLMVAQDRLRATVIDCLPWDELLSRYDRPDALVYLDPPHYACGTYYGPGLFSRDDHARRSRPVAWCRSCG</sequence>
<dbReference type="OrthoDB" id="9805629at2"/>
<dbReference type="RefSeq" id="WP_150064072.1">
    <property type="nucleotide sequence ID" value="NZ_JACHII010000030.1"/>
</dbReference>
<keyword evidence="2" id="KW-1185">Reference proteome</keyword>
<dbReference type="Gene3D" id="3.40.50.150">
    <property type="entry name" value="Vaccinia Virus protein VP39"/>
    <property type="match status" value="1"/>
</dbReference>
<evidence type="ECO:0008006" key="3">
    <source>
        <dbReference type="Google" id="ProtNLM"/>
    </source>
</evidence>
<proteinExistence type="predicted"/>
<comment type="caution">
    <text evidence="1">The sequence shown here is derived from an EMBL/GenBank/DDBJ whole genome shotgun (WGS) entry which is preliminary data.</text>
</comment>
<evidence type="ECO:0000313" key="2">
    <source>
        <dbReference type="Proteomes" id="UP000324065"/>
    </source>
</evidence>